<dbReference type="RefSeq" id="XP_067494338.1">
    <property type="nucleotide sequence ID" value="XM_067631830.1"/>
</dbReference>
<dbReference type="OrthoDB" id="5297482at2759"/>
<accession>A0A437AC13</accession>
<keyword evidence="2" id="KW-1185">Reference proteome</keyword>
<organism evidence="1 2">
    <name type="scientific">Arthrobotrys flagrans</name>
    <name type="common">Nematode-trapping fungus</name>
    <name type="synonym">Trichothecium flagrans</name>
    <dbReference type="NCBI Taxonomy" id="97331"/>
    <lineage>
        <taxon>Eukaryota</taxon>
        <taxon>Fungi</taxon>
        <taxon>Dikarya</taxon>
        <taxon>Ascomycota</taxon>
        <taxon>Pezizomycotina</taxon>
        <taxon>Orbiliomycetes</taxon>
        <taxon>Orbiliales</taxon>
        <taxon>Orbiliaceae</taxon>
        <taxon>Arthrobotrys</taxon>
    </lineage>
</organism>
<dbReference type="GeneID" id="93585279"/>
<dbReference type="EMBL" id="SAEB01000003">
    <property type="protein sequence ID" value="RVD88794.1"/>
    <property type="molecule type" value="Genomic_DNA"/>
</dbReference>
<sequence length="166" mass="19194">MLPEDRRGRLRIFLLMVREAKKRADHWALGSTSYNRKFEISFQDEGHPYKKKAVTCVIDLCPNKSDKVTGFYCRFSQRWTETTLLDIGVITMKHDGSKQPSHGAPATELKPMNTQLTPAFDRGLHAPLRRQTATRRSGFQESVYFILMPSIPDFRAFWDKLAMQLT</sequence>
<protein>
    <submittedName>
        <fullName evidence="1">Uncharacterized protein</fullName>
    </submittedName>
</protein>
<comment type="caution">
    <text evidence="1">The sequence shown here is derived from an EMBL/GenBank/DDBJ whole genome shotgun (WGS) entry which is preliminary data.</text>
</comment>
<name>A0A437AC13_ARTFL</name>
<proteinExistence type="predicted"/>
<evidence type="ECO:0000313" key="1">
    <source>
        <dbReference type="EMBL" id="RVD88794.1"/>
    </source>
</evidence>
<reference evidence="1 2" key="1">
    <citation type="submission" date="2019-01" db="EMBL/GenBank/DDBJ databases">
        <title>Intercellular communication is required for trap formation in the nematode-trapping fungus Duddingtonia flagrans.</title>
        <authorList>
            <person name="Youssar L."/>
            <person name="Wernet V."/>
            <person name="Hensel N."/>
            <person name="Hildebrandt H.-G."/>
            <person name="Fischer R."/>
        </authorList>
    </citation>
    <scope>NUCLEOTIDE SEQUENCE [LARGE SCALE GENOMIC DNA]</scope>
    <source>
        <strain evidence="1 2">CBS H-5679</strain>
    </source>
</reference>
<evidence type="ECO:0000313" key="2">
    <source>
        <dbReference type="Proteomes" id="UP000283090"/>
    </source>
</evidence>
<dbReference type="Proteomes" id="UP000283090">
    <property type="component" value="Unassembled WGS sequence"/>
</dbReference>
<gene>
    <name evidence="1" type="ORF">DFL_002968</name>
</gene>
<dbReference type="VEuPathDB" id="FungiDB:DFL_002968"/>
<dbReference type="AlphaFoldDB" id="A0A437AC13"/>